<protein>
    <recommendedName>
        <fullName evidence="5">Outer membrane lipoprotein carrier protein LolA</fullName>
    </recommendedName>
</protein>
<proteinExistence type="predicted"/>
<dbReference type="PANTHER" id="PTHR35869:SF1">
    <property type="entry name" value="OUTER-MEMBRANE LIPOPROTEIN CARRIER PROTEIN"/>
    <property type="match status" value="1"/>
</dbReference>
<dbReference type="Proteomes" id="UP000825483">
    <property type="component" value="Unassembled WGS sequence"/>
</dbReference>
<dbReference type="SUPFAM" id="SSF89392">
    <property type="entry name" value="Prokaryotic lipoproteins and lipoprotein localization factors"/>
    <property type="match status" value="1"/>
</dbReference>
<reference evidence="3" key="1">
    <citation type="journal article" date="2022" name="Int. J. Syst. Evol. Microbiol.">
        <title>Prevotella lacticifex sp. nov., isolated from the rumen of cows.</title>
        <authorList>
            <person name="Shinkai T."/>
            <person name="Ikeyama N."/>
            <person name="Kumagai M."/>
            <person name="Ohmori H."/>
            <person name="Sakamoto M."/>
            <person name="Ohkuma M."/>
            <person name="Mitsumori M."/>
        </authorList>
    </citation>
    <scope>NUCLEOTIDE SEQUENCE</scope>
    <source>
        <strain evidence="3">R5076</strain>
    </source>
</reference>
<dbReference type="InterPro" id="IPR004564">
    <property type="entry name" value="OM_lipoprot_carrier_LolA-like"/>
</dbReference>
<dbReference type="Gene3D" id="2.50.20.10">
    <property type="entry name" value="Lipoprotein localisation LolA/LolB/LppX"/>
    <property type="match status" value="1"/>
</dbReference>
<keyword evidence="1 2" id="KW-0732">Signal</keyword>
<dbReference type="PANTHER" id="PTHR35869">
    <property type="entry name" value="OUTER-MEMBRANE LIPOPROTEIN CARRIER PROTEIN"/>
    <property type="match status" value="1"/>
</dbReference>
<gene>
    <name evidence="3" type="ORF">PRLR5076_26500</name>
</gene>
<feature type="signal peptide" evidence="2">
    <location>
        <begin position="1"/>
        <end position="26"/>
    </location>
</feature>
<name>A0A9R1CC26_9BACT</name>
<accession>A0A9R1CC26</accession>
<dbReference type="Pfam" id="PF03548">
    <property type="entry name" value="LolA"/>
    <property type="match status" value="1"/>
</dbReference>
<organism evidence="3 4">
    <name type="scientific">Prevotella lacticifex</name>
    <dbReference type="NCBI Taxonomy" id="2854755"/>
    <lineage>
        <taxon>Bacteria</taxon>
        <taxon>Pseudomonadati</taxon>
        <taxon>Bacteroidota</taxon>
        <taxon>Bacteroidia</taxon>
        <taxon>Bacteroidales</taxon>
        <taxon>Prevotellaceae</taxon>
        <taxon>Prevotella</taxon>
    </lineage>
</organism>
<feature type="chain" id="PRO_5040342306" description="Outer membrane lipoprotein carrier protein LolA" evidence="2">
    <location>
        <begin position="27"/>
        <end position="213"/>
    </location>
</feature>
<evidence type="ECO:0000256" key="1">
    <source>
        <dbReference type="ARBA" id="ARBA00022729"/>
    </source>
</evidence>
<keyword evidence="4" id="KW-1185">Reference proteome</keyword>
<sequence length="213" mass="24390">MIEHYMKMKKIFALFIAILAFVGASAQNYSVAQVRQRINSMTAHINTMSCNFVQTKKLHMLKSSVSSRGKMYYSKPNRLRWEYTSPYRYQFVMNGQTVTMRNARGTSRADVAQSKVFKEITRIMMSSVVGSCVNDSRDFKVALQGGGNNWHAVLTPRRNPLRQMFSSIIVYFDMRRSTVTAVKMTERNGDTTTINLTNVRTNIPINASVFNLR</sequence>
<dbReference type="AlphaFoldDB" id="A0A9R1CC26"/>
<dbReference type="InterPro" id="IPR029046">
    <property type="entry name" value="LolA/LolB/LppX"/>
</dbReference>
<dbReference type="EMBL" id="BPUB01000002">
    <property type="protein sequence ID" value="GJG59799.1"/>
    <property type="molecule type" value="Genomic_DNA"/>
</dbReference>
<evidence type="ECO:0000256" key="2">
    <source>
        <dbReference type="SAM" id="SignalP"/>
    </source>
</evidence>
<evidence type="ECO:0000313" key="4">
    <source>
        <dbReference type="Proteomes" id="UP000825483"/>
    </source>
</evidence>
<dbReference type="CDD" id="cd16325">
    <property type="entry name" value="LolA"/>
    <property type="match status" value="1"/>
</dbReference>
<comment type="caution">
    <text evidence="3">The sequence shown here is derived from an EMBL/GenBank/DDBJ whole genome shotgun (WGS) entry which is preliminary data.</text>
</comment>
<evidence type="ECO:0008006" key="5">
    <source>
        <dbReference type="Google" id="ProtNLM"/>
    </source>
</evidence>
<evidence type="ECO:0000313" key="3">
    <source>
        <dbReference type="EMBL" id="GJG59799.1"/>
    </source>
</evidence>